<dbReference type="SUPFAM" id="SSF53756">
    <property type="entry name" value="UDP-Glycosyltransferase/glycogen phosphorylase"/>
    <property type="match status" value="1"/>
</dbReference>
<dbReference type="InterPro" id="IPR051199">
    <property type="entry name" value="LPS_LOS_Heptosyltrfase"/>
</dbReference>
<evidence type="ECO:0000313" key="3">
    <source>
        <dbReference type="EMBL" id="CAL2082564.1"/>
    </source>
</evidence>
<accession>A0ABM9NX58</accession>
<dbReference type="PANTHER" id="PTHR30160">
    <property type="entry name" value="TETRAACYLDISACCHARIDE 4'-KINASE-RELATED"/>
    <property type="match status" value="1"/>
</dbReference>
<dbReference type="Pfam" id="PF01075">
    <property type="entry name" value="Glyco_transf_9"/>
    <property type="match status" value="1"/>
</dbReference>
<gene>
    <name evidence="3" type="ORF">T190607A01A_11382</name>
</gene>
<dbReference type="EMBL" id="CAXIXY010000003">
    <property type="protein sequence ID" value="CAL2082564.1"/>
    <property type="molecule type" value="Genomic_DNA"/>
</dbReference>
<dbReference type="InterPro" id="IPR002201">
    <property type="entry name" value="Glyco_trans_9"/>
</dbReference>
<dbReference type="PANTHER" id="PTHR30160:SF22">
    <property type="entry name" value="LIPOPOLYSACCHARIDE CORE BIOSYNTHESIS PROTEIN"/>
    <property type="match status" value="1"/>
</dbReference>
<sequence>MKKQPHIIIFRLSAMGDVAMTVPVIKSFVKQYPDVKVTFVSKAFLKPLFDNIDNVTFFTADTNNSHKGILGLVKLFKELKSLQPTHLADFHNVLRSKIVRSLFTLFSNVKMAKIDKGRKEKKELTKESNKIFKQLKTSHQRYADVLKNIGFHIEIKNFETPKKEILSENNLKVTGKKTSSWIGIAPFAAFPSKTYPDDLMKEVIKDLSKEDVSIFLFGGKADMDQLESIANQFGNVTSIAGKLASLKEELNLISNLDIMLSMDSGNAHFAAMQGIKTITVWGNTHPYAGFAPFNQPEDYCILPDLEKYPKLPCSIYGNKTFPGYEDVMRTIEPKTIVEKIKSIL</sequence>
<dbReference type="CDD" id="cd03789">
    <property type="entry name" value="GT9_LPS_heptosyltransferase"/>
    <property type="match status" value="1"/>
</dbReference>
<keyword evidence="2" id="KW-0808">Transferase</keyword>
<protein>
    <submittedName>
        <fullName evidence="3">ADP-heptose:LPS heptosyltransferase</fullName>
    </submittedName>
</protein>
<dbReference type="RefSeq" id="WP_348711313.1">
    <property type="nucleotide sequence ID" value="NZ_CAXIXY010000003.1"/>
</dbReference>
<name>A0ABM9NX58_9FLAO</name>
<evidence type="ECO:0000256" key="1">
    <source>
        <dbReference type="ARBA" id="ARBA00022676"/>
    </source>
</evidence>
<dbReference type="Proteomes" id="UP001497416">
    <property type="component" value="Unassembled WGS sequence"/>
</dbReference>
<keyword evidence="4" id="KW-1185">Reference proteome</keyword>
<dbReference type="Gene3D" id="3.40.50.2000">
    <property type="entry name" value="Glycogen Phosphorylase B"/>
    <property type="match status" value="2"/>
</dbReference>
<evidence type="ECO:0000313" key="4">
    <source>
        <dbReference type="Proteomes" id="UP001497416"/>
    </source>
</evidence>
<comment type="caution">
    <text evidence="3">The sequence shown here is derived from an EMBL/GenBank/DDBJ whole genome shotgun (WGS) entry which is preliminary data.</text>
</comment>
<evidence type="ECO:0000256" key="2">
    <source>
        <dbReference type="ARBA" id="ARBA00022679"/>
    </source>
</evidence>
<keyword evidence="1" id="KW-0328">Glycosyltransferase</keyword>
<reference evidence="3 4" key="1">
    <citation type="submission" date="2024-05" db="EMBL/GenBank/DDBJ databases">
        <authorList>
            <person name="Duchaud E."/>
        </authorList>
    </citation>
    <scope>NUCLEOTIDE SEQUENCE [LARGE SCALE GENOMIC DNA]</scope>
    <source>
        <strain evidence="3">Ena-SAMPLE-TAB-13-05-2024-13:56:06:370-140302</strain>
    </source>
</reference>
<organism evidence="3 4">
    <name type="scientific">Tenacibaculum platacis</name>
    <dbReference type="NCBI Taxonomy" id="3137852"/>
    <lineage>
        <taxon>Bacteria</taxon>
        <taxon>Pseudomonadati</taxon>
        <taxon>Bacteroidota</taxon>
        <taxon>Flavobacteriia</taxon>
        <taxon>Flavobacteriales</taxon>
        <taxon>Flavobacteriaceae</taxon>
        <taxon>Tenacibaculum</taxon>
    </lineage>
</organism>
<proteinExistence type="predicted"/>